<feature type="transmembrane region" description="Helical" evidence="1">
    <location>
        <begin position="78"/>
        <end position="102"/>
    </location>
</feature>
<proteinExistence type="predicted"/>
<keyword evidence="1" id="KW-1133">Transmembrane helix</keyword>
<evidence type="ECO:0000313" key="4">
    <source>
        <dbReference type="Proteomes" id="UP001642409"/>
    </source>
</evidence>
<feature type="transmembrane region" description="Helical" evidence="1">
    <location>
        <begin position="122"/>
        <end position="143"/>
    </location>
</feature>
<evidence type="ECO:0000313" key="3">
    <source>
        <dbReference type="EMBL" id="CAL6064556.1"/>
    </source>
</evidence>
<dbReference type="Proteomes" id="UP001642409">
    <property type="component" value="Unassembled WGS sequence"/>
</dbReference>
<dbReference type="EMBL" id="CAXDID020000251">
    <property type="protein sequence ID" value="CAL6064556.1"/>
    <property type="molecule type" value="Genomic_DNA"/>
</dbReference>
<keyword evidence="1" id="KW-0812">Transmembrane</keyword>
<feature type="transmembrane region" description="Helical" evidence="1">
    <location>
        <begin position="170"/>
        <end position="194"/>
    </location>
</feature>
<evidence type="ECO:0000313" key="2">
    <source>
        <dbReference type="EMBL" id="CAI9965904.1"/>
    </source>
</evidence>
<comment type="caution">
    <text evidence="2">The sequence shown here is derived from an EMBL/GenBank/DDBJ whole genome shotgun (WGS) entry which is preliminary data.</text>
</comment>
<gene>
    <name evidence="3" type="ORF">HINF_LOCUS51411</name>
    <name evidence="2" type="ORF">HINF_LOCUS53549</name>
</gene>
<feature type="transmembrane region" description="Helical" evidence="1">
    <location>
        <begin position="43"/>
        <end position="66"/>
    </location>
</feature>
<dbReference type="EMBL" id="CATOUU010000997">
    <property type="protein sequence ID" value="CAI9965904.1"/>
    <property type="molecule type" value="Genomic_DNA"/>
</dbReference>
<keyword evidence="4" id="KW-1185">Reference proteome</keyword>
<organism evidence="2">
    <name type="scientific">Hexamita inflata</name>
    <dbReference type="NCBI Taxonomy" id="28002"/>
    <lineage>
        <taxon>Eukaryota</taxon>
        <taxon>Metamonada</taxon>
        <taxon>Diplomonadida</taxon>
        <taxon>Hexamitidae</taxon>
        <taxon>Hexamitinae</taxon>
        <taxon>Hexamita</taxon>
    </lineage>
</organism>
<reference evidence="3 4" key="2">
    <citation type="submission" date="2024-07" db="EMBL/GenBank/DDBJ databases">
        <authorList>
            <person name="Akdeniz Z."/>
        </authorList>
    </citation>
    <scope>NUCLEOTIDE SEQUENCE [LARGE SCALE GENOMIC DNA]</scope>
</reference>
<evidence type="ECO:0000256" key="1">
    <source>
        <dbReference type="SAM" id="Phobius"/>
    </source>
</evidence>
<protein>
    <submittedName>
        <fullName evidence="3">Hypothetical_protein</fullName>
    </submittedName>
</protein>
<dbReference type="AlphaFoldDB" id="A0AA86US52"/>
<keyword evidence="1" id="KW-0472">Membrane</keyword>
<name>A0AA86US52_9EUKA</name>
<accession>A0AA86US52</accession>
<sequence>MNPDQNGIQSAPSVSNISSMSKTTSVDFTDTIQMKITQIIKIFAIYPFCKEIIINVQYLIGVYLAYYFCGQQGAATTLITFIILQFMQFIINAPMNSVIPMLQAKFLAEQTKAGKKLYEHTLVISIIFGLVIFILMMIFASSIETSITTTFNLVNKNYISLMLKCYPLIYAFYTPLLAMIQLWEVELLFLVYYVSNYILKYFATSNADDKFQQIISSWRLFMNYSLTQEGQKYDFDRIRPQSTIQSRYLIFQKGKIEITTCNKGRQ</sequence>
<reference evidence="2" key="1">
    <citation type="submission" date="2023-06" db="EMBL/GenBank/DDBJ databases">
        <authorList>
            <person name="Kurt Z."/>
        </authorList>
    </citation>
    <scope>NUCLEOTIDE SEQUENCE</scope>
</reference>